<dbReference type="InterPro" id="IPR013783">
    <property type="entry name" value="Ig-like_fold"/>
</dbReference>
<dbReference type="GO" id="GO:0003676">
    <property type="term" value="F:nucleic acid binding"/>
    <property type="evidence" value="ECO:0007669"/>
    <property type="project" value="InterPro"/>
</dbReference>
<dbReference type="PROSITE" id="PS50835">
    <property type="entry name" value="IG_LIKE"/>
    <property type="match status" value="1"/>
</dbReference>
<dbReference type="SUPFAM" id="SSF57756">
    <property type="entry name" value="Retrovirus zinc finger-like domains"/>
    <property type="match status" value="1"/>
</dbReference>
<dbReference type="InterPro" id="IPR001878">
    <property type="entry name" value="Znf_CCHC"/>
</dbReference>
<keyword evidence="1" id="KW-0862">Zinc</keyword>
<sequence>MDARQIQSSISEEVNRVVSRQQSELLSSLQNMMDSRLSVFQQNIQQISASQICKIEDNLNEHYVFRKKGNENQYKHEARVLTKLKEAREHLNCGSDDGVESAKSSIAEGIEMVKNRQKVIKLADSSQLGWKVVQEYQANPIADDSDDEKKMYRAQMRAERKVFNGRKRQRFELYQKKPATVSRMETDERSTSSGKPGRCFDCGAKGHWSRDCTKKDDKANKISENLEKILPISNLALFNDISSIISPVGRLRSRYSEWEKIGTGKTILDIIKSGYKIPFKTNPSSIELNNNRSAREEPEFVTGEIRNLIEKGCVSRVREKPTVVNPLTVAKNRNDAPRNITIRSYGDIDDLQEGSGYIEISCNADCNPECDRYKIYHNGAIINTSKHTRITKDRKNSGRYQCAATNSIIDRFVNSTNNVDIDIKYAPSNVSIQYWSDRKELREGSGYIEISCNADCNPECDRYQIYHNGAIINTSKHMRITKDRKNSGRYQCAATNSISHRFQNSTNSVDIDIEYAPGNVIIFYSSDYGDMQEGNGYIYVTCYADCNPECDRYLIYHNDRRYYQTKEKRIKKDRTNSGLYKCEAFNSLSGSVSETINISIRYK</sequence>
<proteinExistence type="predicted"/>
<dbReference type="SMART" id="SM00343">
    <property type="entry name" value="ZnF_C2HC"/>
    <property type="match status" value="1"/>
</dbReference>
<dbReference type="PANTHER" id="PTHR46013">
    <property type="entry name" value="VASCULAR CELL ADHESION MOLECULE 1"/>
    <property type="match status" value="1"/>
</dbReference>
<evidence type="ECO:0008006" key="6">
    <source>
        <dbReference type="Google" id="ProtNLM"/>
    </source>
</evidence>
<evidence type="ECO:0000256" key="1">
    <source>
        <dbReference type="PROSITE-ProRule" id="PRU00047"/>
    </source>
</evidence>
<dbReference type="PROSITE" id="PS50158">
    <property type="entry name" value="ZF_CCHC"/>
    <property type="match status" value="1"/>
</dbReference>
<dbReference type="AlphaFoldDB" id="A0A8W8KVQ6"/>
<keyword evidence="1" id="KW-0863">Zinc-finger</keyword>
<dbReference type="Gene3D" id="2.60.40.10">
    <property type="entry name" value="Immunoglobulins"/>
    <property type="match status" value="2"/>
</dbReference>
<name>A0A8W8KVQ6_MAGGI</name>
<dbReference type="SUPFAM" id="SSF48726">
    <property type="entry name" value="Immunoglobulin"/>
    <property type="match status" value="1"/>
</dbReference>
<dbReference type="InterPro" id="IPR036179">
    <property type="entry name" value="Ig-like_dom_sf"/>
</dbReference>
<dbReference type="PANTHER" id="PTHR46013:SF7">
    <property type="entry name" value="IG-LIKE DOMAIN-CONTAINING PROTEIN"/>
    <property type="match status" value="1"/>
</dbReference>
<dbReference type="Pfam" id="PF00098">
    <property type="entry name" value="zf-CCHC"/>
    <property type="match status" value="1"/>
</dbReference>
<evidence type="ECO:0000259" key="3">
    <source>
        <dbReference type="PROSITE" id="PS50835"/>
    </source>
</evidence>
<dbReference type="Proteomes" id="UP000005408">
    <property type="component" value="Unassembled WGS sequence"/>
</dbReference>
<dbReference type="Gene3D" id="4.10.60.10">
    <property type="entry name" value="Zinc finger, CCHC-type"/>
    <property type="match status" value="1"/>
</dbReference>
<dbReference type="InterPro" id="IPR007110">
    <property type="entry name" value="Ig-like_dom"/>
</dbReference>
<keyword evidence="1" id="KW-0479">Metal-binding</keyword>
<evidence type="ECO:0000313" key="4">
    <source>
        <dbReference type="EnsemblMetazoa" id="G25511.1:cds"/>
    </source>
</evidence>
<organism evidence="4 5">
    <name type="scientific">Magallana gigas</name>
    <name type="common">Pacific oyster</name>
    <name type="synonym">Crassostrea gigas</name>
    <dbReference type="NCBI Taxonomy" id="29159"/>
    <lineage>
        <taxon>Eukaryota</taxon>
        <taxon>Metazoa</taxon>
        <taxon>Spiralia</taxon>
        <taxon>Lophotrochozoa</taxon>
        <taxon>Mollusca</taxon>
        <taxon>Bivalvia</taxon>
        <taxon>Autobranchia</taxon>
        <taxon>Pteriomorphia</taxon>
        <taxon>Ostreida</taxon>
        <taxon>Ostreoidea</taxon>
        <taxon>Ostreidae</taxon>
        <taxon>Magallana</taxon>
    </lineage>
</organism>
<accession>A0A8W8KVQ6</accession>
<keyword evidence="5" id="KW-1185">Reference proteome</keyword>
<feature type="domain" description="CCHC-type" evidence="2">
    <location>
        <begin position="198"/>
        <end position="214"/>
    </location>
</feature>
<feature type="domain" description="Ig-like" evidence="3">
    <location>
        <begin position="427"/>
        <end position="510"/>
    </location>
</feature>
<evidence type="ECO:0000259" key="2">
    <source>
        <dbReference type="PROSITE" id="PS50158"/>
    </source>
</evidence>
<evidence type="ECO:0000313" key="5">
    <source>
        <dbReference type="Proteomes" id="UP000005408"/>
    </source>
</evidence>
<dbReference type="GO" id="GO:0008270">
    <property type="term" value="F:zinc ion binding"/>
    <property type="evidence" value="ECO:0007669"/>
    <property type="project" value="UniProtKB-KW"/>
</dbReference>
<dbReference type="EnsemblMetazoa" id="G25511.1">
    <property type="protein sequence ID" value="G25511.1:cds"/>
    <property type="gene ID" value="G25511"/>
</dbReference>
<reference evidence="4" key="1">
    <citation type="submission" date="2022-08" db="UniProtKB">
        <authorList>
            <consortium name="EnsemblMetazoa"/>
        </authorList>
    </citation>
    <scope>IDENTIFICATION</scope>
    <source>
        <strain evidence="4">05x7-T-G4-1.051#20</strain>
    </source>
</reference>
<protein>
    <recommendedName>
        <fullName evidence="6">CCHC-type domain-containing protein</fullName>
    </recommendedName>
</protein>
<dbReference type="InterPro" id="IPR036875">
    <property type="entry name" value="Znf_CCHC_sf"/>
</dbReference>